<keyword evidence="2" id="KW-1185">Reference proteome</keyword>
<evidence type="ECO:0000313" key="2">
    <source>
        <dbReference type="Proteomes" id="UP000632828"/>
    </source>
</evidence>
<organism evidence="1 2">
    <name type="scientific">Pelovirga terrestris</name>
    <dbReference type="NCBI Taxonomy" id="2771352"/>
    <lineage>
        <taxon>Bacteria</taxon>
        <taxon>Pseudomonadati</taxon>
        <taxon>Thermodesulfobacteriota</taxon>
        <taxon>Desulfuromonadia</taxon>
        <taxon>Geobacterales</taxon>
        <taxon>Geobacteraceae</taxon>
        <taxon>Pelovirga</taxon>
    </lineage>
</organism>
<gene>
    <name evidence="1" type="ORF">ICT70_04470</name>
</gene>
<sequence length="238" mass="25915">MEKSVEKVDKWCPGPTKNRILGIFAKQPVPGRVKTRLCPPLTPEQAADLYQVCLQETVTRMQSLVGCELAICYSGDKDWFAATFPGITLVPQRGSDLGARLAQCLSDWLTAGYGAAVLIGSDAPDLPLERIEQAFSALETADLVHGPALDGGYYLVGETTHHAQLFQNISWSTDEVLAQSLAKATQLGLRSVLLEPWDDLDDLPALLRLVTRTPHSSTAIHITRVLNHSPDTVIDSLT</sequence>
<dbReference type="EMBL" id="JACWUN010000004">
    <property type="protein sequence ID" value="MBD1399920.1"/>
    <property type="molecule type" value="Genomic_DNA"/>
</dbReference>
<dbReference type="Proteomes" id="UP000632828">
    <property type="component" value="Unassembled WGS sequence"/>
</dbReference>
<protein>
    <submittedName>
        <fullName evidence="1">TIGR04282 family arsenosugar biosynthesis glycosyltransferase</fullName>
    </submittedName>
</protein>
<accession>A0A8J6QU48</accession>
<dbReference type="Pfam" id="PF09837">
    <property type="entry name" value="DUF2064"/>
    <property type="match status" value="1"/>
</dbReference>
<dbReference type="Gene3D" id="3.90.550.10">
    <property type="entry name" value="Spore Coat Polysaccharide Biosynthesis Protein SpsA, Chain A"/>
    <property type="match status" value="1"/>
</dbReference>
<dbReference type="PANTHER" id="PTHR36529:SF1">
    <property type="entry name" value="GLYCOSYLTRANSFERASE"/>
    <property type="match status" value="1"/>
</dbReference>
<dbReference type="InterPro" id="IPR018641">
    <property type="entry name" value="Trfase_1_rSAM/seldom-assoc"/>
</dbReference>
<dbReference type="InterPro" id="IPR029044">
    <property type="entry name" value="Nucleotide-diphossugar_trans"/>
</dbReference>
<dbReference type="PANTHER" id="PTHR36529">
    <property type="entry name" value="SLL1095 PROTEIN"/>
    <property type="match status" value="1"/>
</dbReference>
<comment type="caution">
    <text evidence="1">The sequence shown here is derived from an EMBL/GenBank/DDBJ whole genome shotgun (WGS) entry which is preliminary data.</text>
</comment>
<dbReference type="NCBIfam" id="TIGR04282">
    <property type="entry name" value="glyco_like_cofC"/>
    <property type="match status" value="1"/>
</dbReference>
<dbReference type="SUPFAM" id="SSF53448">
    <property type="entry name" value="Nucleotide-diphospho-sugar transferases"/>
    <property type="match status" value="1"/>
</dbReference>
<dbReference type="RefSeq" id="WP_191154200.1">
    <property type="nucleotide sequence ID" value="NZ_JACWUN010000004.1"/>
</dbReference>
<name>A0A8J6QU48_9BACT</name>
<reference evidence="1" key="1">
    <citation type="submission" date="2020-09" db="EMBL/GenBank/DDBJ databases">
        <title>Pelobacter alkaliphilus sp. nov., a novel anaerobic arsenate-reducing bacterium from terrestrial mud volcano.</title>
        <authorList>
            <person name="Khomyakova M.A."/>
            <person name="Merkel A.Y."/>
            <person name="Slobodkin A.I."/>
        </authorList>
    </citation>
    <scope>NUCLEOTIDE SEQUENCE</scope>
    <source>
        <strain evidence="1">M08fum</strain>
    </source>
</reference>
<dbReference type="AlphaFoldDB" id="A0A8J6QU48"/>
<proteinExistence type="predicted"/>
<evidence type="ECO:0000313" key="1">
    <source>
        <dbReference type="EMBL" id="MBD1399920.1"/>
    </source>
</evidence>